<dbReference type="AlphaFoldDB" id="A0A1I2C3A3"/>
<sequence length="165" mass="18519">MLAPARTAKTILMKNSNLISRILTSIFFKRANIGAVRYARNTRSLLQLIRDAVEKSGGLSGANISAFRDQLGVVTRLLKAYASGQYRELPWKTLIRIIAVLIYFVSPIDILPDFLPIVGLTDDIALMFWLFSGIKDDIEKFRQWETTTTSSGENVPRRGETIKIG</sequence>
<evidence type="ECO:0000256" key="1">
    <source>
        <dbReference type="ARBA" id="ARBA00004127"/>
    </source>
</evidence>
<dbReference type="Pfam" id="PF06803">
    <property type="entry name" value="DUF1232"/>
    <property type="match status" value="1"/>
</dbReference>
<evidence type="ECO:0000256" key="2">
    <source>
        <dbReference type="ARBA" id="ARBA00022692"/>
    </source>
</evidence>
<comment type="subcellular location">
    <subcellularLocation>
        <location evidence="1">Endomembrane system</location>
        <topology evidence="1">Multi-pass membrane protein</topology>
    </subcellularLocation>
</comment>
<proteinExistence type="predicted"/>
<dbReference type="GO" id="GO:0012505">
    <property type="term" value="C:endomembrane system"/>
    <property type="evidence" value="ECO:0007669"/>
    <property type="project" value="UniProtKB-SubCell"/>
</dbReference>
<organism evidence="6 7">
    <name type="scientific">Spirosoma endophyticum</name>
    <dbReference type="NCBI Taxonomy" id="662367"/>
    <lineage>
        <taxon>Bacteria</taxon>
        <taxon>Pseudomonadati</taxon>
        <taxon>Bacteroidota</taxon>
        <taxon>Cytophagia</taxon>
        <taxon>Cytophagales</taxon>
        <taxon>Cytophagaceae</taxon>
        <taxon>Spirosoma</taxon>
    </lineage>
</organism>
<keyword evidence="3" id="KW-1133">Transmembrane helix</keyword>
<evidence type="ECO:0000256" key="4">
    <source>
        <dbReference type="ARBA" id="ARBA00023136"/>
    </source>
</evidence>
<evidence type="ECO:0000256" key="3">
    <source>
        <dbReference type="ARBA" id="ARBA00022989"/>
    </source>
</evidence>
<accession>A0A1I2C3A3</accession>
<dbReference type="STRING" id="662367.SAMN05216167_11689"/>
<dbReference type="EMBL" id="FOLQ01000016">
    <property type="protein sequence ID" value="SFE62632.1"/>
    <property type="molecule type" value="Genomic_DNA"/>
</dbReference>
<name>A0A1I2C3A3_9BACT</name>
<evidence type="ECO:0000259" key="5">
    <source>
        <dbReference type="Pfam" id="PF06803"/>
    </source>
</evidence>
<reference evidence="6 7" key="1">
    <citation type="submission" date="2016-10" db="EMBL/GenBank/DDBJ databases">
        <authorList>
            <person name="de Groot N.N."/>
        </authorList>
    </citation>
    <scope>NUCLEOTIDE SEQUENCE [LARGE SCALE GENOMIC DNA]</scope>
    <source>
        <strain evidence="6 7">DSM 26130</strain>
    </source>
</reference>
<keyword evidence="7" id="KW-1185">Reference proteome</keyword>
<keyword evidence="2" id="KW-0812">Transmembrane</keyword>
<protein>
    <submittedName>
        <fullName evidence="6">Uncharacterized membrane protein YkvA, DUF1232 family</fullName>
    </submittedName>
</protein>
<dbReference type="InterPro" id="IPR010652">
    <property type="entry name" value="DUF1232"/>
</dbReference>
<evidence type="ECO:0000313" key="6">
    <source>
        <dbReference type="EMBL" id="SFE62632.1"/>
    </source>
</evidence>
<gene>
    <name evidence="6" type="ORF">SAMN05216167_11689</name>
</gene>
<keyword evidence="4" id="KW-0472">Membrane</keyword>
<evidence type="ECO:0000313" key="7">
    <source>
        <dbReference type="Proteomes" id="UP000198598"/>
    </source>
</evidence>
<dbReference type="Proteomes" id="UP000198598">
    <property type="component" value="Unassembled WGS sequence"/>
</dbReference>
<feature type="domain" description="DUF1232" evidence="5">
    <location>
        <begin position="95"/>
        <end position="129"/>
    </location>
</feature>